<proteinExistence type="predicted"/>
<evidence type="ECO:0000313" key="3">
    <source>
        <dbReference type="Proteomes" id="UP001175226"/>
    </source>
</evidence>
<comment type="caution">
    <text evidence="2">The sequence shown here is derived from an EMBL/GenBank/DDBJ whole genome shotgun (WGS) entry which is preliminary data.</text>
</comment>
<sequence>MREFTIQHAYPLSLHDSDIQTLLTRWPALENLKLNDAPPSLLAREVSVPLPTLSTLALFARYGKHLSSLGLYMNGVANIPDIRNFCPFTHLEAFDVGNSPTLGTPAEARFLSYILPPSCRLLAYNAVWGPVVMLMSEFRKARAEEREARSDLEREVVELRARLVS</sequence>
<protein>
    <submittedName>
        <fullName evidence="2">Uncharacterized protein</fullName>
    </submittedName>
</protein>
<reference evidence="2" key="1">
    <citation type="submission" date="2023-06" db="EMBL/GenBank/DDBJ databases">
        <authorList>
            <consortium name="Lawrence Berkeley National Laboratory"/>
            <person name="Ahrendt S."/>
            <person name="Sahu N."/>
            <person name="Indic B."/>
            <person name="Wong-Bajracharya J."/>
            <person name="Merenyi Z."/>
            <person name="Ke H.-M."/>
            <person name="Monk M."/>
            <person name="Kocsube S."/>
            <person name="Drula E."/>
            <person name="Lipzen A."/>
            <person name="Balint B."/>
            <person name="Henrissat B."/>
            <person name="Andreopoulos B."/>
            <person name="Martin F.M."/>
            <person name="Harder C.B."/>
            <person name="Rigling D."/>
            <person name="Ford K.L."/>
            <person name="Foster G.D."/>
            <person name="Pangilinan J."/>
            <person name="Papanicolaou A."/>
            <person name="Barry K."/>
            <person name="LaButti K."/>
            <person name="Viragh M."/>
            <person name="Koriabine M."/>
            <person name="Yan M."/>
            <person name="Riley R."/>
            <person name="Champramary S."/>
            <person name="Plett K.L."/>
            <person name="Tsai I.J."/>
            <person name="Slot J."/>
            <person name="Sipos G."/>
            <person name="Plett J."/>
            <person name="Nagy L.G."/>
            <person name="Grigoriev I.V."/>
        </authorList>
    </citation>
    <scope>NUCLEOTIDE SEQUENCE</scope>
    <source>
        <strain evidence="2">FPL87.14</strain>
    </source>
</reference>
<accession>A0AA39MHT6</accession>
<gene>
    <name evidence="2" type="ORF">EV421DRAFT_1909670</name>
</gene>
<dbReference type="AlphaFoldDB" id="A0AA39MHT6"/>
<dbReference type="Proteomes" id="UP001175226">
    <property type="component" value="Unassembled WGS sequence"/>
</dbReference>
<organism evidence="2 3">
    <name type="scientific">Armillaria borealis</name>
    <dbReference type="NCBI Taxonomy" id="47425"/>
    <lineage>
        <taxon>Eukaryota</taxon>
        <taxon>Fungi</taxon>
        <taxon>Dikarya</taxon>
        <taxon>Basidiomycota</taxon>
        <taxon>Agaricomycotina</taxon>
        <taxon>Agaricomycetes</taxon>
        <taxon>Agaricomycetidae</taxon>
        <taxon>Agaricales</taxon>
        <taxon>Marasmiineae</taxon>
        <taxon>Physalacriaceae</taxon>
        <taxon>Armillaria</taxon>
    </lineage>
</organism>
<feature type="coiled-coil region" evidence="1">
    <location>
        <begin position="135"/>
        <end position="162"/>
    </location>
</feature>
<dbReference type="EMBL" id="JAUEPT010000075">
    <property type="protein sequence ID" value="KAK0433955.1"/>
    <property type="molecule type" value="Genomic_DNA"/>
</dbReference>
<evidence type="ECO:0000313" key="2">
    <source>
        <dbReference type="EMBL" id="KAK0433955.1"/>
    </source>
</evidence>
<name>A0AA39MHT6_9AGAR</name>
<evidence type="ECO:0000256" key="1">
    <source>
        <dbReference type="SAM" id="Coils"/>
    </source>
</evidence>
<keyword evidence="1" id="KW-0175">Coiled coil</keyword>
<keyword evidence="3" id="KW-1185">Reference proteome</keyword>